<protein>
    <submittedName>
        <fullName evidence="1">Uncharacterized protein</fullName>
    </submittedName>
</protein>
<keyword evidence="2" id="KW-1185">Reference proteome</keyword>
<evidence type="ECO:0000313" key="2">
    <source>
        <dbReference type="Proteomes" id="UP000092993"/>
    </source>
</evidence>
<reference evidence="1 2" key="1">
    <citation type="submission" date="2016-03" db="EMBL/GenBank/DDBJ databases">
        <title>Whole genome sequencing of Grifola frondosa 9006-11.</title>
        <authorList>
            <person name="Min B."/>
            <person name="Park H."/>
            <person name="Kim J.-G."/>
            <person name="Cho H."/>
            <person name="Oh Y.-L."/>
            <person name="Kong W.-S."/>
            <person name="Choi I.-G."/>
        </authorList>
    </citation>
    <scope>NUCLEOTIDE SEQUENCE [LARGE SCALE GENOMIC DNA]</scope>
    <source>
        <strain evidence="1 2">9006-11</strain>
    </source>
</reference>
<proteinExistence type="predicted"/>
<comment type="caution">
    <text evidence="1">The sequence shown here is derived from an EMBL/GenBank/DDBJ whole genome shotgun (WGS) entry which is preliminary data.</text>
</comment>
<dbReference type="Proteomes" id="UP000092993">
    <property type="component" value="Unassembled WGS sequence"/>
</dbReference>
<organism evidence="1 2">
    <name type="scientific">Grifola frondosa</name>
    <name type="common">Maitake</name>
    <name type="synonym">Polyporus frondosus</name>
    <dbReference type="NCBI Taxonomy" id="5627"/>
    <lineage>
        <taxon>Eukaryota</taxon>
        <taxon>Fungi</taxon>
        <taxon>Dikarya</taxon>
        <taxon>Basidiomycota</taxon>
        <taxon>Agaricomycotina</taxon>
        <taxon>Agaricomycetes</taxon>
        <taxon>Polyporales</taxon>
        <taxon>Grifolaceae</taxon>
        <taxon>Grifola</taxon>
    </lineage>
</organism>
<evidence type="ECO:0000313" key="1">
    <source>
        <dbReference type="EMBL" id="OBZ74568.1"/>
    </source>
</evidence>
<dbReference type="AlphaFoldDB" id="A0A1C7MCJ6"/>
<gene>
    <name evidence="1" type="ORF">A0H81_05275</name>
</gene>
<accession>A0A1C7MCJ6</accession>
<name>A0A1C7MCJ6_GRIFR</name>
<dbReference type="EMBL" id="LUGG01000005">
    <property type="protein sequence ID" value="OBZ74568.1"/>
    <property type="molecule type" value="Genomic_DNA"/>
</dbReference>
<sequence>MRGQSRSSRAFIVSMPSAHPPKSYLFFISWINLQTLPAYPILPLRPCPKGHLGTQATTISLCPSTSIACGILEASVLLHSAHRFCIGS</sequence>